<dbReference type="Gene3D" id="3.40.50.1820">
    <property type="entry name" value="alpha/beta hydrolase"/>
    <property type="match status" value="1"/>
</dbReference>
<dbReference type="InterPro" id="IPR000073">
    <property type="entry name" value="AB_hydrolase_1"/>
</dbReference>
<keyword evidence="4" id="KW-1185">Reference proteome</keyword>
<accession>A0A4Q2L7I2</accession>
<evidence type="ECO:0000313" key="4">
    <source>
        <dbReference type="Proteomes" id="UP000293865"/>
    </source>
</evidence>
<keyword evidence="3" id="KW-0378">Hydrolase</keyword>
<proteinExistence type="predicted"/>
<dbReference type="PANTHER" id="PTHR43433">
    <property type="entry name" value="HYDROLASE, ALPHA/BETA FOLD FAMILY PROTEIN"/>
    <property type="match status" value="1"/>
</dbReference>
<dbReference type="EMBL" id="SDPN01000002">
    <property type="protein sequence ID" value="RXZ72970.1"/>
    <property type="molecule type" value="Genomic_DNA"/>
</dbReference>
<dbReference type="Proteomes" id="UP000293865">
    <property type="component" value="Unassembled WGS sequence"/>
</dbReference>
<feature type="domain" description="AB hydrolase-1" evidence="2">
    <location>
        <begin position="161"/>
        <end position="270"/>
    </location>
</feature>
<sequence>MSVLPSAVPERTGATHGWRIRLPFQQIAASPCEELRPADATRRGTSVTAGGELRSGFRGSVLSNEGVVMWRDIRINVQHRRRVAILGALVAAGVVLTGCGADASRAPEPGRSPTPTSVPSATARAGEVEFDGMTVAYRCTGEGSPTVILEAGSDSPGTQEWPPAFVAQIAEVTTVCMYNRLGTGGGSSEPPDHPRTFDDLVSVLDGVLGALELEPPYVIAGQSFGGNIAIAYAAAHPDRVAALVTIEAYRDDPAEMAAMQAEEGFTWEDSPEHVDLVPTSVQGYSYAMPIGEFPVLIITATEDGERGAQNQAQWLGLSPDSRQVVIEGPHDLQFAAPEEVAGEIVDLLARLGAG</sequence>
<dbReference type="AlphaFoldDB" id="A0A4Q2L7I2"/>
<comment type="caution">
    <text evidence="3">The sequence shown here is derived from an EMBL/GenBank/DDBJ whole genome shotgun (WGS) entry which is preliminary data.</text>
</comment>
<evidence type="ECO:0000259" key="2">
    <source>
        <dbReference type="Pfam" id="PF00561"/>
    </source>
</evidence>
<evidence type="ECO:0000256" key="1">
    <source>
        <dbReference type="SAM" id="MobiDB-lite"/>
    </source>
</evidence>
<gene>
    <name evidence="3" type="ORF">ESP51_01735</name>
</gene>
<dbReference type="GO" id="GO:0016787">
    <property type="term" value="F:hydrolase activity"/>
    <property type="evidence" value="ECO:0007669"/>
    <property type="project" value="UniProtKB-KW"/>
</dbReference>
<reference evidence="3 4" key="1">
    <citation type="submission" date="2019-01" db="EMBL/GenBank/DDBJ databases">
        <title>Agromyces.</title>
        <authorList>
            <person name="Li J."/>
        </authorList>
    </citation>
    <scope>NUCLEOTIDE SEQUENCE [LARGE SCALE GENOMIC DNA]</scope>
    <source>
        <strain evidence="3 4">DSM 15934</strain>
    </source>
</reference>
<dbReference type="PANTHER" id="PTHR43433:SF5">
    <property type="entry name" value="AB HYDROLASE-1 DOMAIN-CONTAINING PROTEIN"/>
    <property type="match status" value="1"/>
</dbReference>
<dbReference type="OrthoDB" id="7185741at2"/>
<feature type="region of interest" description="Disordered" evidence="1">
    <location>
        <begin position="103"/>
        <end position="124"/>
    </location>
</feature>
<dbReference type="InterPro" id="IPR050471">
    <property type="entry name" value="AB_hydrolase"/>
</dbReference>
<dbReference type="SUPFAM" id="SSF53474">
    <property type="entry name" value="alpha/beta-Hydrolases"/>
    <property type="match status" value="1"/>
</dbReference>
<name>A0A4Q2L7I2_9MICO</name>
<protein>
    <submittedName>
        <fullName evidence="3">Alpha/beta hydrolase</fullName>
    </submittedName>
</protein>
<evidence type="ECO:0000313" key="3">
    <source>
        <dbReference type="EMBL" id="RXZ72970.1"/>
    </source>
</evidence>
<dbReference type="Pfam" id="PF00561">
    <property type="entry name" value="Abhydrolase_1"/>
    <property type="match status" value="1"/>
</dbReference>
<organism evidence="3 4">
    <name type="scientific">Agromyces albus</name>
    <dbReference type="NCBI Taxonomy" id="205332"/>
    <lineage>
        <taxon>Bacteria</taxon>
        <taxon>Bacillati</taxon>
        <taxon>Actinomycetota</taxon>
        <taxon>Actinomycetes</taxon>
        <taxon>Micrococcales</taxon>
        <taxon>Microbacteriaceae</taxon>
        <taxon>Agromyces</taxon>
    </lineage>
</organism>
<dbReference type="InterPro" id="IPR029058">
    <property type="entry name" value="AB_hydrolase_fold"/>
</dbReference>